<organism evidence="1">
    <name type="scientific">Arundo donax</name>
    <name type="common">Giant reed</name>
    <name type="synonym">Donax arundinaceus</name>
    <dbReference type="NCBI Taxonomy" id="35708"/>
    <lineage>
        <taxon>Eukaryota</taxon>
        <taxon>Viridiplantae</taxon>
        <taxon>Streptophyta</taxon>
        <taxon>Embryophyta</taxon>
        <taxon>Tracheophyta</taxon>
        <taxon>Spermatophyta</taxon>
        <taxon>Magnoliopsida</taxon>
        <taxon>Liliopsida</taxon>
        <taxon>Poales</taxon>
        <taxon>Poaceae</taxon>
        <taxon>PACMAD clade</taxon>
        <taxon>Arundinoideae</taxon>
        <taxon>Arundineae</taxon>
        <taxon>Arundo</taxon>
    </lineage>
</organism>
<reference evidence="1" key="2">
    <citation type="journal article" date="2015" name="Data Brief">
        <title>Shoot transcriptome of the giant reed, Arundo donax.</title>
        <authorList>
            <person name="Barrero R.A."/>
            <person name="Guerrero F.D."/>
            <person name="Moolhuijzen P."/>
            <person name="Goolsby J.A."/>
            <person name="Tidwell J."/>
            <person name="Bellgard S.E."/>
            <person name="Bellgard M.I."/>
        </authorList>
    </citation>
    <scope>NUCLEOTIDE SEQUENCE</scope>
    <source>
        <tissue evidence="1">Shoot tissue taken approximately 20 cm above the soil surface</tissue>
    </source>
</reference>
<accession>A0A0A9BEQ0</accession>
<proteinExistence type="predicted"/>
<name>A0A0A9BEQ0_ARUDO</name>
<evidence type="ECO:0000313" key="1">
    <source>
        <dbReference type="EMBL" id="JAD62454.1"/>
    </source>
</evidence>
<dbReference type="EMBL" id="GBRH01235441">
    <property type="protein sequence ID" value="JAD62454.1"/>
    <property type="molecule type" value="Transcribed_RNA"/>
</dbReference>
<reference evidence="1" key="1">
    <citation type="submission" date="2014-09" db="EMBL/GenBank/DDBJ databases">
        <authorList>
            <person name="Magalhaes I.L.F."/>
            <person name="Oliveira U."/>
            <person name="Santos F.R."/>
            <person name="Vidigal T.H.D.A."/>
            <person name="Brescovit A.D."/>
            <person name="Santos A.J."/>
        </authorList>
    </citation>
    <scope>NUCLEOTIDE SEQUENCE</scope>
    <source>
        <tissue evidence="1">Shoot tissue taken approximately 20 cm above the soil surface</tissue>
    </source>
</reference>
<dbReference type="AlphaFoldDB" id="A0A0A9BEQ0"/>
<sequence length="40" mass="4684">MLSYEMYCRSDLSEVDTSLLRGCVGYCADANYERHRHLII</sequence>
<protein>
    <submittedName>
        <fullName evidence="1">Uncharacterized protein</fullName>
    </submittedName>
</protein>